<accession>A0A1F5YWD2</accession>
<comment type="caution">
    <text evidence="6">The sequence shown here is derived from an EMBL/GenBank/DDBJ whole genome shotgun (WGS) entry which is preliminary data.</text>
</comment>
<dbReference type="GO" id="GO:0005737">
    <property type="term" value="C:cytoplasm"/>
    <property type="evidence" value="ECO:0007669"/>
    <property type="project" value="TreeGrafter"/>
</dbReference>
<dbReference type="GO" id="GO:0004644">
    <property type="term" value="F:phosphoribosylglycinamide formyltransferase activity"/>
    <property type="evidence" value="ECO:0007669"/>
    <property type="project" value="UniProtKB-EC"/>
</dbReference>
<organism evidence="6 7">
    <name type="scientific">Candidatus Gottesmanbacteria bacterium RBG_16_37_8</name>
    <dbReference type="NCBI Taxonomy" id="1798371"/>
    <lineage>
        <taxon>Bacteria</taxon>
        <taxon>Candidatus Gottesmaniibacteriota</taxon>
    </lineage>
</organism>
<evidence type="ECO:0000313" key="6">
    <source>
        <dbReference type="EMBL" id="OGG04501.1"/>
    </source>
</evidence>
<protein>
    <recommendedName>
        <fullName evidence="2">phosphoribosylglycinamide formyltransferase 1</fullName>
        <ecNumber evidence="2">2.1.2.2</ecNumber>
    </recommendedName>
</protein>
<dbReference type="PROSITE" id="PS51257">
    <property type="entry name" value="PROKAR_LIPOPROTEIN"/>
    <property type="match status" value="1"/>
</dbReference>
<evidence type="ECO:0000256" key="3">
    <source>
        <dbReference type="ARBA" id="ARBA00022679"/>
    </source>
</evidence>
<dbReference type="STRING" id="1798371.A2W14_06835"/>
<comment type="pathway">
    <text evidence="1">Purine metabolism; IMP biosynthesis via de novo pathway; N(2)-formyl-N(1)-(5-phospho-D-ribosyl)glycinamide from N(1)-(5-phospho-D-ribosyl)glycinamide (10-formyl THF route): step 1/1.</text>
</comment>
<dbReference type="EC" id="2.1.2.2" evidence="2"/>
<keyword evidence="3" id="KW-0808">Transferase</keyword>
<proteinExistence type="predicted"/>
<reference evidence="6 7" key="1">
    <citation type="journal article" date="2016" name="Nat. Commun.">
        <title>Thousands of microbial genomes shed light on interconnected biogeochemical processes in an aquifer system.</title>
        <authorList>
            <person name="Anantharaman K."/>
            <person name="Brown C.T."/>
            <person name="Hug L.A."/>
            <person name="Sharon I."/>
            <person name="Castelle C.J."/>
            <person name="Probst A.J."/>
            <person name="Thomas B.C."/>
            <person name="Singh A."/>
            <person name="Wilkins M.J."/>
            <person name="Karaoz U."/>
            <person name="Brodie E.L."/>
            <person name="Williams K.H."/>
            <person name="Hubbard S.S."/>
            <person name="Banfield J.F."/>
        </authorList>
    </citation>
    <scope>NUCLEOTIDE SEQUENCE [LARGE SCALE GENOMIC DNA]</scope>
</reference>
<dbReference type="AlphaFoldDB" id="A0A1F5YWD2"/>
<dbReference type="PANTHER" id="PTHR43369:SF2">
    <property type="entry name" value="PHOSPHORIBOSYLGLYCINAMIDE FORMYLTRANSFERASE"/>
    <property type="match status" value="1"/>
</dbReference>
<evidence type="ECO:0000256" key="4">
    <source>
        <dbReference type="ARBA" id="ARBA00022755"/>
    </source>
</evidence>
<dbReference type="Proteomes" id="UP000176665">
    <property type="component" value="Unassembled WGS sequence"/>
</dbReference>
<dbReference type="InterPro" id="IPR002376">
    <property type="entry name" value="Formyl_transf_N"/>
</dbReference>
<gene>
    <name evidence="6" type="ORF">A2W14_06835</name>
</gene>
<name>A0A1F5YWD2_9BACT</name>
<evidence type="ECO:0000256" key="1">
    <source>
        <dbReference type="ARBA" id="ARBA00005054"/>
    </source>
</evidence>
<keyword evidence="4" id="KW-0658">Purine biosynthesis</keyword>
<dbReference type="Pfam" id="PF00551">
    <property type="entry name" value="Formyl_trans_N"/>
    <property type="match status" value="1"/>
</dbReference>
<dbReference type="Gene3D" id="3.40.50.170">
    <property type="entry name" value="Formyl transferase, N-terminal domain"/>
    <property type="match status" value="1"/>
</dbReference>
<dbReference type="PANTHER" id="PTHR43369">
    <property type="entry name" value="PHOSPHORIBOSYLGLYCINAMIDE FORMYLTRANSFERASE"/>
    <property type="match status" value="1"/>
</dbReference>
<dbReference type="SUPFAM" id="SSF53328">
    <property type="entry name" value="Formyltransferase"/>
    <property type="match status" value="1"/>
</dbReference>
<dbReference type="GO" id="GO:0006189">
    <property type="term" value="P:'de novo' IMP biosynthetic process"/>
    <property type="evidence" value="ECO:0007669"/>
    <property type="project" value="TreeGrafter"/>
</dbReference>
<evidence type="ECO:0000259" key="5">
    <source>
        <dbReference type="Pfam" id="PF00551"/>
    </source>
</evidence>
<evidence type="ECO:0000313" key="7">
    <source>
        <dbReference type="Proteomes" id="UP000176665"/>
    </source>
</evidence>
<dbReference type="EMBL" id="MFJA01000001">
    <property type="protein sequence ID" value="OGG04501.1"/>
    <property type="molecule type" value="Genomic_DNA"/>
</dbReference>
<sequence>MIRLALFISGGATTACAVINACRKNLLKINPVMVVASKKGISGIDRINKLGFPKQNIIIVNPLSYKNADSFADKLLSECFKKKVELIGQYGWLPLTPKKFIKEFEGRIVNQHPGPLDQNGLDFGGKGMYGRRVHAAVIYFRRKTGHDYWTEATSHLVNEEFDRGQVIGRIKINIAADDTVETLAQKVLPVEHNLQIEVLQKFAQNKVKILNRKKSLIQKKERRVLNQSKKIAAYLYPHG</sequence>
<evidence type="ECO:0000256" key="2">
    <source>
        <dbReference type="ARBA" id="ARBA00012254"/>
    </source>
</evidence>
<dbReference type="InterPro" id="IPR036477">
    <property type="entry name" value="Formyl_transf_N_sf"/>
</dbReference>
<feature type="domain" description="Formyl transferase N-terminal" evidence="5">
    <location>
        <begin position="3"/>
        <end position="199"/>
    </location>
</feature>